<evidence type="ECO:0000256" key="2">
    <source>
        <dbReference type="ARBA" id="ARBA00011955"/>
    </source>
</evidence>
<dbReference type="GO" id="GO:0016740">
    <property type="term" value="F:transferase activity"/>
    <property type="evidence" value="ECO:0007669"/>
    <property type="project" value="UniProtKB-KW"/>
</dbReference>
<dbReference type="STRING" id="1802206.A3D35_01175"/>
<reference evidence="11 12" key="1">
    <citation type="journal article" date="2016" name="Nat. Commun.">
        <title>Thousands of microbial genomes shed light on interconnected biogeochemical processes in an aquifer system.</title>
        <authorList>
            <person name="Anantharaman K."/>
            <person name="Brown C.T."/>
            <person name="Hug L.A."/>
            <person name="Sharon I."/>
            <person name="Castelle C.J."/>
            <person name="Probst A.J."/>
            <person name="Thomas B.C."/>
            <person name="Singh A."/>
            <person name="Wilkins M.J."/>
            <person name="Karaoz U."/>
            <person name="Brodie E.L."/>
            <person name="Williams K.H."/>
            <person name="Hubbard S.S."/>
            <person name="Banfield J.F."/>
        </authorList>
    </citation>
    <scope>NUCLEOTIDE SEQUENCE [LARGE SCALE GENOMIC DNA]</scope>
</reference>
<comment type="caution">
    <text evidence="11">The sequence shown here is derived from an EMBL/GenBank/DDBJ whole genome shotgun (WGS) entry which is preliminary data.</text>
</comment>
<evidence type="ECO:0000313" key="11">
    <source>
        <dbReference type="EMBL" id="OGZ68617.1"/>
    </source>
</evidence>
<dbReference type="InterPro" id="IPR003374">
    <property type="entry name" value="ApbE-like_sf"/>
</dbReference>
<evidence type="ECO:0000256" key="8">
    <source>
        <dbReference type="ARBA" id="ARBA00022842"/>
    </source>
</evidence>
<keyword evidence="7" id="KW-0274">FAD</keyword>
<evidence type="ECO:0000256" key="3">
    <source>
        <dbReference type="ARBA" id="ARBA00016337"/>
    </source>
</evidence>
<evidence type="ECO:0000256" key="9">
    <source>
        <dbReference type="ARBA" id="ARBA00031306"/>
    </source>
</evidence>
<keyword evidence="8" id="KW-0460">Magnesium</keyword>
<sequence>MKETRFIMGMPVIVEIRDDSVNENIISRVFDLFNYVDEKFSTYKPESEINKINNGEILIENASKDMKEIFKLSEKTKKETDGYFDIVNEDGKYNPSGIVKGWAILNASKLILEAGFSNFYVKAGGDIQVNGFADTNKGWKVGIRSPFNVKEIIKMVYLRNSEGIATSGSYERGSHVYNPKNKLDSLSEIVSITVIGPNIYEADRFATAAYAMQNKGIYFIEKLKGFEAYMIDKNGTATMTTGFENYLK</sequence>
<evidence type="ECO:0000313" key="12">
    <source>
        <dbReference type="Proteomes" id="UP000176421"/>
    </source>
</evidence>
<dbReference type="GO" id="GO:0046872">
    <property type="term" value="F:metal ion binding"/>
    <property type="evidence" value="ECO:0007669"/>
    <property type="project" value="UniProtKB-KW"/>
</dbReference>
<dbReference type="SUPFAM" id="SSF143631">
    <property type="entry name" value="ApbE-like"/>
    <property type="match status" value="1"/>
</dbReference>
<keyword evidence="6" id="KW-0479">Metal-binding</keyword>
<evidence type="ECO:0000256" key="5">
    <source>
        <dbReference type="ARBA" id="ARBA00022679"/>
    </source>
</evidence>
<dbReference type="EC" id="2.7.1.180" evidence="2"/>
<dbReference type="EMBL" id="MHOS01000019">
    <property type="protein sequence ID" value="OGZ68617.1"/>
    <property type="molecule type" value="Genomic_DNA"/>
</dbReference>
<evidence type="ECO:0000256" key="7">
    <source>
        <dbReference type="ARBA" id="ARBA00022827"/>
    </source>
</evidence>
<evidence type="ECO:0000256" key="4">
    <source>
        <dbReference type="ARBA" id="ARBA00022630"/>
    </source>
</evidence>
<dbReference type="PANTHER" id="PTHR30040">
    <property type="entry name" value="THIAMINE BIOSYNTHESIS LIPOPROTEIN APBE"/>
    <property type="match status" value="1"/>
</dbReference>
<dbReference type="InterPro" id="IPR024932">
    <property type="entry name" value="ApbE"/>
</dbReference>
<dbReference type="Gene3D" id="3.10.520.10">
    <property type="entry name" value="ApbE-like domains"/>
    <property type="match status" value="2"/>
</dbReference>
<comment type="catalytic activity">
    <reaction evidence="10">
        <text>L-threonyl-[protein] + FAD = FMN-L-threonyl-[protein] + AMP + H(+)</text>
        <dbReference type="Rhea" id="RHEA:36847"/>
        <dbReference type="Rhea" id="RHEA-COMP:11060"/>
        <dbReference type="Rhea" id="RHEA-COMP:11061"/>
        <dbReference type="ChEBI" id="CHEBI:15378"/>
        <dbReference type="ChEBI" id="CHEBI:30013"/>
        <dbReference type="ChEBI" id="CHEBI:57692"/>
        <dbReference type="ChEBI" id="CHEBI:74257"/>
        <dbReference type="ChEBI" id="CHEBI:456215"/>
        <dbReference type="EC" id="2.7.1.180"/>
    </reaction>
</comment>
<dbReference type="Proteomes" id="UP000176421">
    <property type="component" value="Unassembled WGS sequence"/>
</dbReference>
<comment type="cofactor">
    <cofactor evidence="1">
        <name>Mg(2+)</name>
        <dbReference type="ChEBI" id="CHEBI:18420"/>
    </cofactor>
</comment>
<gene>
    <name evidence="11" type="ORF">A3D35_01175</name>
</gene>
<proteinExistence type="predicted"/>
<name>A0A1G2I1S4_9BACT</name>
<dbReference type="Pfam" id="PF02424">
    <property type="entry name" value="ApbE"/>
    <property type="match status" value="2"/>
</dbReference>
<evidence type="ECO:0000256" key="10">
    <source>
        <dbReference type="ARBA" id="ARBA00048540"/>
    </source>
</evidence>
<dbReference type="PANTHER" id="PTHR30040:SF2">
    <property type="entry name" value="FAD:PROTEIN FMN TRANSFERASE"/>
    <property type="match status" value="1"/>
</dbReference>
<evidence type="ECO:0000256" key="1">
    <source>
        <dbReference type="ARBA" id="ARBA00001946"/>
    </source>
</evidence>
<protein>
    <recommendedName>
        <fullName evidence="3">FAD:protein FMN transferase</fullName>
        <ecNumber evidence="2">2.7.1.180</ecNumber>
    </recommendedName>
    <alternativeName>
        <fullName evidence="9">Flavin transferase</fullName>
    </alternativeName>
</protein>
<evidence type="ECO:0000256" key="6">
    <source>
        <dbReference type="ARBA" id="ARBA00022723"/>
    </source>
</evidence>
<organism evidence="11 12">
    <name type="scientific">Candidatus Staskawiczbacteria bacterium RIFCSPHIGHO2_02_FULL_34_9</name>
    <dbReference type="NCBI Taxonomy" id="1802206"/>
    <lineage>
        <taxon>Bacteria</taxon>
        <taxon>Candidatus Staskawicziibacteriota</taxon>
    </lineage>
</organism>
<keyword evidence="5" id="KW-0808">Transferase</keyword>
<dbReference type="AlphaFoldDB" id="A0A1G2I1S4"/>
<keyword evidence="4" id="KW-0285">Flavoprotein</keyword>
<accession>A0A1G2I1S4</accession>